<keyword evidence="2" id="KW-1185">Reference proteome</keyword>
<sequence length="90" mass="10793">MTNNEQKHEQENGKWANSLDYSLLYENKTETIEIQDTWNDIKNRSKFVTLVFVEKLEQNIKCGMVNFNCFYNIPLRKLVNIFDNKEDIEN</sequence>
<dbReference type="EMBL" id="ASPP01005593">
    <property type="protein sequence ID" value="ETO30244.1"/>
    <property type="molecule type" value="Genomic_DNA"/>
</dbReference>
<reference evidence="1 2" key="1">
    <citation type="journal article" date="2013" name="Curr. Biol.">
        <title>The Genome of the Foraminiferan Reticulomyxa filosa.</title>
        <authorList>
            <person name="Glockner G."/>
            <person name="Hulsmann N."/>
            <person name="Schleicher M."/>
            <person name="Noegel A.A."/>
            <person name="Eichinger L."/>
            <person name="Gallinger C."/>
            <person name="Pawlowski J."/>
            <person name="Sierra R."/>
            <person name="Euteneuer U."/>
            <person name="Pillet L."/>
            <person name="Moustafa A."/>
            <person name="Platzer M."/>
            <person name="Groth M."/>
            <person name="Szafranski K."/>
            <person name="Schliwa M."/>
        </authorList>
    </citation>
    <scope>NUCLEOTIDE SEQUENCE [LARGE SCALE GENOMIC DNA]</scope>
</reference>
<evidence type="ECO:0000313" key="1">
    <source>
        <dbReference type="EMBL" id="ETO30244.1"/>
    </source>
</evidence>
<comment type="caution">
    <text evidence="1">The sequence shown here is derived from an EMBL/GenBank/DDBJ whole genome shotgun (WGS) entry which is preliminary data.</text>
</comment>
<dbReference type="AlphaFoldDB" id="X6NWN3"/>
<name>X6NWN3_RETFI</name>
<dbReference type="Proteomes" id="UP000023152">
    <property type="component" value="Unassembled WGS sequence"/>
</dbReference>
<organism evidence="1 2">
    <name type="scientific">Reticulomyxa filosa</name>
    <dbReference type="NCBI Taxonomy" id="46433"/>
    <lineage>
        <taxon>Eukaryota</taxon>
        <taxon>Sar</taxon>
        <taxon>Rhizaria</taxon>
        <taxon>Retaria</taxon>
        <taxon>Foraminifera</taxon>
        <taxon>Monothalamids</taxon>
        <taxon>Reticulomyxidae</taxon>
        <taxon>Reticulomyxa</taxon>
    </lineage>
</organism>
<accession>X6NWN3</accession>
<proteinExistence type="predicted"/>
<evidence type="ECO:0000313" key="2">
    <source>
        <dbReference type="Proteomes" id="UP000023152"/>
    </source>
</evidence>
<gene>
    <name evidence="1" type="ORF">RFI_06875</name>
</gene>
<dbReference type="OrthoDB" id="427518at2759"/>
<protein>
    <submittedName>
        <fullName evidence="1">Uncharacterized protein</fullName>
    </submittedName>
</protein>